<dbReference type="GO" id="GO:0005615">
    <property type="term" value="C:extracellular space"/>
    <property type="evidence" value="ECO:0007669"/>
    <property type="project" value="InterPro"/>
</dbReference>
<evidence type="ECO:0000256" key="1">
    <source>
        <dbReference type="ARBA" id="ARBA00004496"/>
    </source>
</evidence>
<evidence type="ECO:0000313" key="12">
    <source>
        <dbReference type="RefSeq" id="XP_007430409.1"/>
    </source>
</evidence>
<dbReference type="CTD" id="1992"/>
<dbReference type="GO" id="GO:0004867">
    <property type="term" value="F:serine-type endopeptidase inhibitor activity"/>
    <property type="evidence" value="ECO:0007669"/>
    <property type="project" value="UniProtKB-KW"/>
</dbReference>
<evidence type="ECO:0000256" key="5">
    <source>
        <dbReference type="ARBA" id="ARBA00022900"/>
    </source>
</evidence>
<dbReference type="PROSITE" id="PS00284">
    <property type="entry name" value="SERPIN"/>
    <property type="match status" value="1"/>
</dbReference>
<evidence type="ECO:0000259" key="10">
    <source>
        <dbReference type="SMART" id="SM00093"/>
    </source>
</evidence>
<sequence>MDKLANANSQFALDLFQKLSEAHPTGNIFFSSLSLSSALAMILLGAQGNTAAQLSKTLHFDGVEDLHSVFHTLSTKINRSNVPYILKLANRLYGEKTYTFLSDFLTSTQNLYGAELSTVDFSNAPGKARKEINQWVEQRTEGKIPELLSEGSVSEVTKLVLVNAVYFKGNWAEAFKEEDTEDKPFRLNKTEKKNVKMMFMKEKLPFGYIPECKCRVLELPYEGKELSMLILLPDDVEDNSTGLEELEKQLTLEKLQEWTQPKNMHSDLDIYVHLPKFKLEESYDLKSYLAALGLLDVFDSGKANLSGMSGAQDLHVSKIVHKSFIEVNEVGTEAAAATAATIMLLCLPMEEDFNADHPFLFFIRHNPTKTILFLGRFASP</sequence>
<evidence type="ECO:0000256" key="8">
    <source>
        <dbReference type="ARBA" id="ARBA00073281"/>
    </source>
</evidence>
<accession>A0A9F2QY36</accession>
<evidence type="ECO:0000256" key="7">
    <source>
        <dbReference type="ARBA" id="ARBA00059846"/>
    </source>
</evidence>
<comment type="similarity">
    <text evidence="2">Belongs to the serpin family. Ov-serpin subfamily.</text>
</comment>
<dbReference type="SUPFAM" id="SSF56574">
    <property type="entry name" value="Serpins"/>
    <property type="match status" value="1"/>
</dbReference>
<feature type="domain" description="Serpin" evidence="10">
    <location>
        <begin position="13"/>
        <end position="380"/>
    </location>
</feature>
<dbReference type="RefSeq" id="XP_007430409.1">
    <property type="nucleotide sequence ID" value="XM_007430347.3"/>
</dbReference>
<evidence type="ECO:0000256" key="6">
    <source>
        <dbReference type="ARBA" id="ARBA00022990"/>
    </source>
</evidence>
<reference evidence="12" key="1">
    <citation type="submission" date="2025-08" db="UniProtKB">
        <authorList>
            <consortium name="RefSeq"/>
        </authorList>
    </citation>
    <scope>IDENTIFICATION</scope>
    <source>
        <tissue evidence="12">Liver</tissue>
    </source>
</reference>
<dbReference type="InterPro" id="IPR042178">
    <property type="entry name" value="Serpin_sf_1"/>
</dbReference>
<dbReference type="InterPro" id="IPR023796">
    <property type="entry name" value="Serpin_dom"/>
</dbReference>
<proteinExistence type="inferred from homology"/>
<dbReference type="Pfam" id="PF00079">
    <property type="entry name" value="Serpin"/>
    <property type="match status" value="1"/>
</dbReference>
<dbReference type="AlphaFoldDB" id="A0A9F2QY36"/>
<keyword evidence="3" id="KW-0963">Cytoplasm</keyword>
<keyword evidence="6" id="KW-0007">Acetylation</keyword>
<comment type="function">
    <text evidence="7">Regulates the activity of the neutrophil proteases.</text>
</comment>
<dbReference type="InterPro" id="IPR000215">
    <property type="entry name" value="Serpin_fam"/>
</dbReference>
<keyword evidence="4" id="KW-0646">Protease inhibitor</keyword>
<comment type="subcellular location">
    <subcellularLocation>
        <location evidence="1">Cytoplasm</location>
    </subcellularLocation>
</comment>
<dbReference type="PANTHER" id="PTHR11461">
    <property type="entry name" value="SERINE PROTEASE INHIBITOR, SERPIN"/>
    <property type="match status" value="1"/>
</dbReference>
<dbReference type="Gene3D" id="2.10.310.10">
    <property type="entry name" value="Serpins superfamily"/>
    <property type="match status" value="1"/>
</dbReference>
<name>A0A9F2QY36_PYTBI</name>
<evidence type="ECO:0000256" key="4">
    <source>
        <dbReference type="ARBA" id="ARBA00022690"/>
    </source>
</evidence>
<dbReference type="OrthoDB" id="671595at2759"/>
<dbReference type="OMA" id="YFNAAWA"/>
<keyword evidence="5" id="KW-0722">Serine protease inhibitor</keyword>
<dbReference type="Proteomes" id="UP000695026">
    <property type="component" value="Unplaced"/>
</dbReference>
<dbReference type="FunFam" id="2.30.39.10:FF:000014">
    <property type="entry name" value="Serpin family B member 9"/>
    <property type="match status" value="1"/>
</dbReference>
<dbReference type="InterPro" id="IPR023795">
    <property type="entry name" value="Serpin_CS"/>
</dbReference>
<dbReference type="PANTHER" id="PTHR11461:SF180">
    <property type="entry name" value="LEUKOCYTE ELASTASE INHIBITOR"/>
    <property type="match status" value="1"/>
</dbReference>
<gene>
    <name evidence="12" type="primary">SERPINB1</name>
</gene>
<dbReference type="KEGG" id="pbi:103051585"/>
<organism evidence="11 12">
    <name type="scientific">Python bivittatus</name>
    <name type="common">Burmese python</name>
    <name type="synonym">Python molurus bivittatus</name>
    <dbReference type="NCBI Taxonomy" id="176946"/>
    <lineage>
        <taxon>Eukaryota</taxon>
        <taxon>Metazoa</taxon>
        <taxon>Chordata</taxon>
        <taxon>Craniata</taxon>
        <taxon>Vertebrata</taxon>
        <taxon>Euteleostomi</taxon>
        <taxon>Lepidosauria</taxon>
        <taxon>Squamata</taxon>
        <taxon>Bifurcata</taxon>
        <taxon>Unidentata</taxon>
        <taxon>Episquamata</taxon>
        <taxon>Toxicofera</taxon>
        <taxon>Serpentes</taxon>
        <taxon>Henophidia</taxon>
        <taxon>Pythonidae</taxon>
        <taxon>Python</taxon>
    </lineage>
</organism>
<evidence type="ECO:0000313" key="11">
    <source>
        <dbReference type="Proteomes" id="UP000695026"/>
    </source>
</evidence>
<protein>
    <recommendedName>
        <fullName evidence="8">Leukocyte elastase inhibitor</fullName>
    </recommendedName>
    <alternativeName>
        <fullName evidence="9">Serpin B1</fullName>
    </alternativeName>
</protein>
<dbReference type="FunFam" id="2.10.310.10:FF:000001">
    <property type="entry name" value="Serpin family A member 1"/>
    <property type="match status" value="1"/>
</dbReference>
<dbReference type="InterPro" id="IPR036186">
    <property type="entry name" value="Serpin_sf"/>
</dbReference>
<dbReference type="InterPro" id="IPR042185">
    <property type="entry name" value="Serpin_sf_2"/>
</dbReference>
<evidence type="ECO:0000256" key="9">
    <source>
        <dbReference type="ARBA" id="ARBA00079383"/>
    </source>
</evidence>
<dbReference type="GO" id="GO:0032691">
    <property type="term" value="P:negative regulation of interleukin-1 beta production"/>
    <property type="evidence" value="ECO:0007669"/>
    <property type="project" value="TreeGrafter"/>
</dbReference>
<dbReference type="Gene3D" id="3.30.497.10">
    <property type="entry name" value="Antithrombin, subunit I, domain 2"/>
    <property type="match status" value="1"/>
</dbReference>
<evidence type="ECO:0000256" key="3">
    <source>
        <dbReference type="ARBA" id="ARBA00022490"/>
    </source>
</evidence>
<dbReference type="SMART" id="SM00093">
    <property type="entry name" value="SERPIN"/>
    <property type="match status" value="1"/>
</dbReference>
<dbReference type="GO" id="GO:0005737">
    <property type="term" value="C:cytoplasm"/>
    <property type="evidence" value="ECO:0007669"/>
    <property type="project" value="UniProtKB-SubCell"/>
</dbReference>
<dbReference type="GeneID" id="103051585"/>
<dbReference type="Gene3D" id="2.30.39.10">
    <property type="entry name" value="Alpha-1-antitrypsin, domain 1"/>
    <property type="match status" value="1"/>
</dbReference>
<evidence type="ECO:0000256" key="2">
    <source>
        <dbReference type="ARBA" id="ARBA00006426"/>
    </source>
</evidence>
<dbReference type="FunFam" id="3.30.497.10:FF:000001">
    <property type="entry name" value="Serine protease inhibitor"/>
    <property type="match status" value="1"/>
</dbReference>
<keyword evidence="11" id="KW-1185">Reference proteome</keyword>